<dbReference type="Proteomes" id="UP000595278">
    <property type="component" value="Chromosome"/>
</dbReference>
<protein>
    <recommendedName>
        <fullName evidence="4">Lipoprotein</fullName>
    </recommendedName>
</protein>
<dbReference type="RefSeq" id="WP_201090696.1">
    <property type="nucleotide sequence ID" value="NZ_CP067393.1"/>
</dbReference>
<accession>A0A974RXF3</accession>
<name>A0A974RXF3_9GAMM</name>
<evidence type="ECO:0000313" key="3">
    <source>
        <dbReference type="Proteomes" id="UP000595278"/>
    </source>
</evidence>
<keyword evidence="1" id="KW-0732">Signal</keyword>
<dbReference type="KEGG" id="eaz:JHT90_10345"/>
<evidence type="ECO:0000313" key="2">
    <source>
        <dbReference type="EMBL" id="QQP84799.1"/>
    </source>
</evidence>
<reference evidence="2 3" key="1">
    <citation type="submission" date="2021-01" db="EMBL/GenBank/DDBJ databases">
        <title>Entomomonas sp. F2A isolated from a house cricket (Acheta domesticus).</title>
        <authorList>
            <person name="Spergser J."/>
            <person name="Busse H.-J."/>
        </authorList>
    </citation>
    <scope>NUCLEOTIDE SEQUENCE [LARGE SCALE GENOMIC DNA]</scope>
    <source>
        <strain evidence="2 3">F2A</strain>
    </source>
</reference>
<sequence>MKKIIICIAASLLMLGCSSVESLHIKYDGYDVIKNRYDPITYDDRDYGVFFVYDKEQIRPQVLAVPLFACKVELSNNGQQQTKYIDGRVTPAIDNQYTYIAEIDFSFLNLQQEDRYKGYIFENDKFYVVNDPTCRIIYSGSHYKDYNTPTISIPKQDITKKRIPE</sequence>
<proteinExistence type="predicted"/>
<organism evidence="2 3">
    <name type="scientific">Entomomonas asaccharolytica</name>
    <dbReference type="NCBI Taxonomy" id="2785331"/>
    <lineage>
        <taxon>Bacteria</taxon>
        <taxon>Pseudomonadati</taxon>
        <taxon>Pseudomonadota</taxon>
        <taxon>Gammaproteobacteria</taxon>
        <taxon>Pseudomonadales</taxon>
        <taxon>Pseudomonadaceae</taxon>
        <taxon>Entomomonas</taxon>
    </lineage>
</organism>
<feature type="signal peptide" evidence="1">
    <location>
        <begin position="1"/>
        <end position="22"/>
    </location>
</feature>
<evidence type="ECO:0008006" key="4">
    <source>
        <dbReference type="Google" id="ProtNLM"/>
    </source>
</evidence>
<gene>
    <name evidence="2" type="ORF">JHT90_10345</name>
</gene>
<dbReference type="AlphaFoldDB" id="A0A974RXF3"/>
<dbReference type="PROSITE" id="PS51257">
    <property type="entry name" value="PROKAR_LIPOPROTEIN"/>
    <property type="match status" value="1"/>
</dbReference>
<dbReference type="EMBL" id="CP067393">
    <property type="protein sequence ID" value="QQP84799.1"/>
    <property type="molecule type" value="Genomic_DNA"/>
</dbReference>
<keyword evidence="3" id="KW-1185">Reference proteome</keyword>
<evidence type="ECO:0000256" key="1">
    <source>
        <dbReference type="SAM" id="SignalP"/>
    </source>
</evidence>
<feature type="chain" id="PRO_5037823181" description="Lipoprotein" evidence="1">
    <location>
        <begin position="23"/>
        <end position="165"/>
    </location>
</feature>